<dbReference type="RefSeq" id="WP_379775517.1">
    <property type="nucleotide sequence ID" value="NZ_JBHSMZ010000022.1"/>
</dbReference>
<dbReference type="SUPFAM" id="SSF52821">
    <property type="entry name" value="Rhodanese/Cell cycle control phosphatase"/>
    <property type="match status" value="1"/>
</dbReference>
<dbReference type="SMART" id="SM00450">
    <property type="entry name" value="RHOD"/>
    <property type="match status" value="1"/>
</dbReference>
<dbReference type="InterPro" id="IPR001763">
    <property type="entry name" value="Rhodanese-like_dom"/>
</dbReference>
<dbReference type="Proteomes" id="UP001596086">
    <property type="component" value="Unassembled WGS sequence"/>
</dbReference>
<dbReference type="Gene3D" id="3.40.250.10">
    <property type="entry name" value="Rhodanese-like domain"/>
    <property type="match status" value="1"/>
</dbReference>
<sequence length="112" mass="11909">MFAMLMGLKGIAPRELQQLMDRDGATVVDVNARQSWLKARVPGALNLPPDFDAGALPPEPGRLLVFYCSNPLCRKAPNAARRAKSLGYSNVRVMSAGIAGWLGASLPTASGE</sequence>
<gene>
    <name evidence="2" type="ORF">ACFPO9_23200</name>
</gene>
<feature type="domain" description="Rhodanese" evidence="1">
    <location>
        <begin position="21"/>
        <end position="110"/>
    </location>
</feature>
<evidence type="ECO:0000313" key="2">
    <source>
        <dbReference type="EMBL" id="MFC5551435.1"/>
    </source>
</evidence>
<dbReference type="Pfam" id="PF00581">
    <property type="entry name" value="Rhodanese"/>
    <property type="match status" value="1"/>
</dbReference>
<dbReference type="EMBL" id="JBHSMZ010000022">
    <property type="protein sequence ID" value="MFC5551435.1"/>
    <property type="molecule type" value="Genomic_DNA"/>
</dbReference>
<evidence type="ECO:0000259" key="1">
    <source>
        <dbReference type="PROSITE" id="PS50206"/>
    </source>
</evidence>
<name>A0ABW0S643_9BURK</name>
<reference evidence="3" key="1">
    <citation type="journal article" date="2019" name="Int. J. Syst. Evol. Microbiol.">
        <title>The Global Catalogue of Microorganisms (GCM) 10K type strain sequencing project: providing services to taxonomists for standard genome sequencing and annotation.</title>
        <authorList>
            <consortium name="The Broad Institute Genomics Platform"/>
            <consortium name="The Broad Institute Genome Sequencing Center for Infectious Disease"/>
            <person name="Wu L."/>
            <person name="Ma J."/>
        </authorList>
    </citation>
    <scope>NUCLEOTIDE SEQUENCE [LARGE SCALE GENOMIC DNA]</scope>
    <source>
        <strain evidence="3">CGMCC 4.5798</strain>
    </source>
</reference>
<dbReference type="PROSITE" id="PS50206">
    <property type="entry name" value="RHODANESE_3"/>
    <property type="match status" value="1"/>
</dbReference>
<organism evidence="2 3">
    <name type="scientific">Massilia aerilata</name>
    <dbReference type="NCBI Taxonomy" id="453817"/>
    <lineage>
        <taxon>Bacteria</taxon>
        <taxon>Pseudomonadati</taxon>
        <taxon>Pseudomonadota</taxon>
        <taxon>Betaproteobacteria</taxon>
        <taxon>Burkholderiales</taxon>
        <taxon>Oxalobacteraceae</taxon>
        <taxon>Telluria group</taxon>
        <taxon>Massilia</taxon>
    </lineage>
</organism>
<evidence type="ECO:0000313" key="3">
    <source>
        <dbReference type="Proteomes" id="UP001596086"/>
    </source>
</evidence>
<dbReference type="CDD" id="cd00158">
    <property type="entry name" value="RHOD"/>
    <property type="match status" value="1"/>
</dbReference>
<comment type="caution">
    <text evidence="2">The sequence shown here is derived from an EMBL/GenBank/DDBJ whole genome shotgun (WGS) entry which is preliminary data.</text>
</comment>
<protein>
    <submittedName>
        <fullName evidence="2">Rhodanese-like domain-containing protein</fullName>
    </submittedName>
</protein>
<keyword evidence="3" id="KW-1185">Reference proteome</keyword>
<dbReference type="InterPro" id="IPR036873">
    <property type="entry name" value="Rhodanese-like_dom_sf"/>
</dbReference>
<accession>A0ABW0S643</accession>
<proteinExistence type="predicted"/>